<gene>
    <name evidence="2" type="ORF">Daesc_001503</name>
</gene>
<proteinExistence type="predicted"/>
<evidence type="ECO:0000313" key="3">
    <source>
        <dbReference type="Proteomes" id="UP001369815"/>
    </source>
</evidence>
<reference evidence="2 3" key="1">
    <citation type="journal article" date="2024" name="Front Chem Biol">
        <title>Unveiling the potential of Daldinia eschscholtzii MFLUCC 19-0629 through bioactivity and bioinformatics studies for enhanced sustainable agriculture production.</title>
        <authorList>
            <person name="Brooks S."/>
            <person name="Weaver J.A."/>
            <person name="Klomchit A."/>
            <person name="Alharthi S.A."/>
            <person name="Onlamun T."/>
            <person name="Nurani R."/>
            <person name="Vong T.K."/>
            <person name="Alberti F."/>
            <person name="Greco C."/>
        </authorList>
    </citation>
    <scope>NUCLEOTIDE SEQUENCE [LARGE SCALE GENOMIC DNA]</scope>
    <source>
        <strain evidence="2">MFLUCC 19-0629</strain>
    </source>
</reference>
<evidence type="ECO:0000313" key="2">
    <source>
        <dbReference type="EMBL" id="KAK6956230.1"/>
    </source>
</evidence>
<keyword evidence="1" id="KW-0732">Signal</keyword>
<protein>
    <submittedName>
        <fullName evidence="2">Uncharacterized protein</fullName>
    </submittedName>
</protein>
<organism evidence="2 3">
    <name type="scientific">Daldinia eschscholtzii</name>
    <dbReference type="NCBI Taxonomy" id="292717"/>
    <lineage>
        <taxon>Eukaryota</taxon>
        <taxon>Fungi</taxon>
        <taxon>Dikarya</taxon>
        <taxon>Ascomycota</taxon>
        <taxon>Pezizomycotina</taxon>
        <taxon>Sordariomycetes</taxon>
        <taxon>Xylariomycetidae</taxon>
        <taxon>Xylariales</taxon>
        <taxon>Hypoxylaceae</taxon>
        <taxon>Daldinia</taxon>
    </lineage>
</organism>
<dbReference type="Proteomes" id="UP001369815">
    <property type="component" value="Unassembled WGS sequence"/>
</dbReference>
<comment type="caution">
    <text evidence="2">The sequence shown here is derived from an EMBL/GenBank/DDBJ whole genome shotgun (WGS) entry which is preliminary data.</text>
</comment>
<feature type="signal peptide" evidence="1">
    <location>
        <begin position="1"/>
        <end position="23"/>
    </location>
</feature>
<feature type="chain" id="PRO_5043354579" evidence="1">
    <location>
        <begin position="24"/>
        <end position="148"/>
    </location>
</feature>
<evidence type="ECO:0000256" key="1">
    <source>
        <dbReference type="SAM" id="SignalP"/>
    </source>
</evidence>
<keyword evidence="3" id="KW-1185">Reference proteome</keyword>
<dbReference type="AlphaFoldDB" id="A0AAX6MU93"/>
<name>A0AAX6MU93_9PEZI</name>
<accession>A0AAX6MU93</accession>
<dbReference type="EMBL" id="JBANMG010000002">
    <property type="protein sequence ID" value="KAK6956230.1"/>
    <property type="molecule type" value="Genomic_DNA"/>
</dbReference>
<sequence>MRCRGAVTLSLLLLPELLVGVLAGDFIDEIRRNFQLGLFGRQAVNDIQQFNPSGPLGGKTPAKIEFDSSNTEKPFKITNSGRSEGETFNDFSTASNRVCDDQKNDCGDAAHQDNEKIFSVSDCDKQREECMTANKPSEEDGEFLYFCE</sequence>